<evidence type="ECO:0000313" key="3">
    <source>
        <dbReference type="Proteomes" id="UP001179842"/>
    </source>
</evidence>
<reference evidence="2" key="1">
    <citation type="submission" date="2023-04" db="EMBL/GenBank/DDBJ databases">
        <title>Completed genome of Mycoplasma lagogenitalium type strain 12MS.</title>
        <authorList>
            <person name="Spergser J."/>
        </authorList>
    </citation>
    <scope>NUCLEOTIDE SEQUENCE</scope>
    <source>
        <strain evidence="2">12MS</strain>
    </source>
</reference>
<dbReference type="RefSeq" id="WP_280101570.1">
    <property type="nucleotide sequence ID" value="NZ_CP122979.1"/>
</dbReference>
<keyword evidence="3" id="KW-1185">Reference proteome</keyword>
<gene>
    <name evidence="2" type="ORF">QEG99_02200</name>
</gene>
<keyword evidence="1" id="KW-1133">Transmembrane helix</keyword>
<keyword evidence="1" id="KW-0472">Membrane</keyword>
<name>A0ABY8LSN6_9BACT</name>
<keyword evidence="1" id="KW-0812">Transmembrane</keyword>
<protein>
    <recommendedName>
        <fullName evidence="4">DUF3137 domain-containing protein</fullName>
    </recommendedName>
</protein>
<evidence type="ECO:0000256" key="1">
    <source>
        <dbReference type="SAM" id="Phobius"/>
    </source>
</evidence>
<sequence>MELNNKKEMENYFIYNLKFEKNNDEFTMIDKFKKNKFLNETKISLFLNKINIKWFHFFIFTWLMMLYFAFSPLFLDYNIKELIITWIVLSTIFSLLYIIFIILGFWKWKYFSSTKRINKLKIYLESVNDLIYLINKFPEDNLNFEIHSIKIVSKSEIEKIFNQQINLTDQYFLQITMQNDQIYYWNYFSKNQNDLIFYLPDDKQITLKKNQIVSFYLNKPIDIFNYELICKIYPFYEIAHLFIKLFCEKILDLNYQLTNFN</sequence>
<accession>A0ABY8LSN6</accession>
<organism evidence="2 3">
    <name type="scientific">Mesomycoplasma lagogenitalium</name>
    <dbReference type="NCBI Taxonomy" id="171286"/>
    <lineage>
        <taxon>Bacteria</taxon>
        <taxon>Bacillati</taxon>
        <taxon>Mycoplasmatota</taxon>
        <taxon>Mycoplasmoidales</taxon>
        <taxon>Metamycoplasmataceae</taxon>
        <taxon>Mesomycoplasma</taxon>
    </lineage>
</organism>
<evidence type="ECO:0000313" key="2">
    <source>
        <dbReference type="EMBL" id="WGI36269.1"/>
    </source>
</evidence>
<feature type="transmembrane region" description="Helical" evidence="1">
    <location>
        <begin position="52"/>
        <end position="70"/>
    </location>
</feature>
<proteinExistence type="predicted"/>
<feature type="transmembrane region" description="Helical" evidence="1">
    <location>
        <begin position="82"/>
        <end position="106"/>
    </location>
</feature>
<evidence type="ECO:0008006" key="4">
    <source>
        <dbReference type="Google" id="ProtNLM"/>
    </source>
</evidence>
<dbReference type="Proteomes" id="UP001179842">
    <property type="component" value="Chromosome"/>
</dbReference>
<dbReference type="EMBL" id="CP122979">
    <property type="protein sequence ID" value="WGI36269.1"/>
    <property type="molecule type" value="Genomic_DNA"/>
</dbReference>